<feature type="transmembrane region" description="Helical" evidence="1">
    <location>
        <begin position="124"/>
        <end position="146"/>
    </location>
</feature>
<organism evidence="3 4">
    <name type="scientific">Cladophialophora immunda</name>
    <dbReference type="NCBI Taxonomy" id="569365"/>
    <lineage>
        <taxon>Eukaryota</taxon>
        <taxon>Fungi</taxon>
        <taxon>Dikarya</taxon>
        <taxon>Ascomycota</taxon>
        <taxon>Pezizomycotina</taxon>
        <taxon>Eurotiomycetes</taxon>
        <taxon>Chaetothyriomycetidae</taxon>
        <taxon>Chaetothyriales</taxon>
        <taxon>Herpotrichiellaceae</taxon>
        <taxon>Cladophialophora</taxon>
    </lineage>
</organism>
<gene>
    <name evidence="3" type="ORF">PV07_05962</name>
</gene>
<dbReference type="EMBL" id="KN847042">
    <property type="protein sequence ID" value="KIW30203.1"/>
    <property type="molecule type" value="Genomic_DNA"/>
</dbReference>
<evidence type="ECO:0000259" key="2">
    <source>
        <dbReference type="Pfam" id="PF14342"/>
    </source>
</evidence>
<sequence>MVLKMLARRSPISTSLARRPLVPIVSRTVATTATNKPCHAKKGGLPPAIDEGFWVSIPTWKRSSVNTLRCLIGCTTGDFSAMWYLQSAYPELGTVTTMGLSMSAGIMSSIVLETTLLRFGRDRLPWNVAARTATGMSMISMLAMEVAENTVDYTLTGGCVDLGSPYFWTAAGSAAVAGFLVPLPYNYFRLKKYSKSCH</sequence>
<dbReference type="AlphaFoldDB" id="A0A0D2CGE7"/>
<dbReference type="VEuPathDB" id="FungiDB:PV07_05962"/>
<feature type="domain" description="DUF4396" evidence="2">
    <location>
        <begin position="59"/>
        <end position="195"/>
    </location>
</feature>
<dbReference type="OrthoDB" id="2128064at2759"/>
<evidence type="ECO:0000313" key="4">
    <source>
        <dbReference type="Proteomes" id="UP000054466"/>
    </source>
</evidence>
<dbReference type="InterPro" id="IPR025509">
    <property type="entry name" value="DUF4396"/>
</dbReference>
<keyword evidence="4" id="KW-1185">Reference proteome</keyword>
<dbReference type="Proteomes" id="UP000054466">
    <property type="component" value="Unassembled WGS sequence"/>
</dbReference>
<dbReference type="HOGENOM" id="CLU_080767_0_0_1"/>
<dbReference type="RefSeq" id="XP_016250419.1">
    <property type="nucleotide sequence ID" value="XM_016392900.1"/>
</dbReference>
<dbReference type="GeneID" id="27345156"/>
<dbReference type="Pfam" id="PF14342">
    <property type="entry name" value="DUF4396"/>
    <property type="match status" value="1"/>
</dbReference>
<accession>A0A0D2CGE7</accession>
<evidence type="ECO:0000313" key="3">
    <source>
        <dbReference type="EMBL" id="KIW30203.1"/>
    </source>
</evidence>
<keyword evidence="1" id="KW-0812">Transmembrane</keyword>
<proteinExistence type="predicted"/>
<reference evidence="3 4" key="1">
    <citation type="submission" date="2015-01" db="EMBL/GenBank/DDBJ databases">
        <title>The Genome Sequence of Cladophialophora immunda CBS83496.</title>
        <authorList>
            <consortium name="The Broad Institute Genomics Platform"/>
            <person name="Cuomo C."/>
            <person name="de Hoog S."/>
            <person name="Gorbushina A."/>
            <person name="Stielow B."/>
            <person name="Teixiera M."/>
            <person name="Abouelleil A."/>
            <person name="Chapman S.B."/>
            <person name="Priest M."/>
            <person name="Young S.K."/>
            <person name="Wortman J."/>
            <person name="Nusbaum C."/>
            <person name="Birren B."/>
        </authorList>
    </citation>
    <scope>NUCLEOTIDE SEQUENCE [LARGE SCALE GENOMIC DNA]</scope>
    <source>
        <strain evidence="3 4">CBS 83496</strain>
    </source>
</reference>
<evidence type="ECO:0000256" key="1">
    <source>
        <dbReference type="SAM" id="Phobius"/>
    </source>
</evidence>
<dbReference type="STRING" id="569365.A0A0D2CGE7"/>
<feature type="transmembrane region" description="Helical" evidence="1">
    <location>
        <begin position="166"/>
        <end position="188"/>
    </location>
</feature>
<name>A0A0D2CGE7_9EURO</name>
<keyword evidence="1" id="KW-1133">Transmembrane helix</keyword>
<keyword evidence="1" id="KW-0472">Membrane</keyword>
<protein>
    <recommendedName>
        <fullName evidence="2">DUF4396 domain-containing protein</fullName>
    </recommendedName>
</protein>